<evidence type="ECO:0000313" key="3">
    <source>
        <dbReference type="Proteomes" id="UP000092460"/>
    </source>
</evidence>
<sequence length="166" mass="18958">MRSSVNYREREEDEDENENEICRHSLKETSLCHYKSMDTRAVAYTCAGRCSSGSSDADGFARDHVPNTIQSRQQVSRKAANKCVVFIVDTIVDIAGIDIICIYVVRRIRRPTRRYNFQAAYNDDWFVRFVKINAAAVDVIVVGSCYSLQLVSSSKCMTYFILLLMD</sequence>
<feature type="transmembrane region" description="Helical" evidence="1">
    <location>
        <begin position="83"/>
        <end position="105"/>
    </location>
</feature>
<reference evidence="2" key="2">
    <citation type="submission" date="2020-05" db="UniProtKB">
        <authorList>
            <consortium name="EnsemblMetazoa"/>
        </authorList>
    </citation>
    <scope>IDENTIFICATION</scope>
    <source>
        <strain evidence="2">IAEA</strain>
    </source>
</reference>
<proteinExistence type="predicted"/>
<dbReference type="AlphaFoldDB" id="A0A1B0B2W7"/>
<keyword evidence="1" id="KW-1133">Transmembrane helix</keyword>
<evidence type="ECO:0000313" key="2">
    <source>
        <dbReference type="EnsemblMetazoa" id="GPPI017123-PA"/>
    </source>
</evidence>
<dbReference type="Proteomes" id="UP000092460">
    <property type="component" value="Unassembled WGS sequence"/>
</dbReference>
<evidence type="ECO:0000256" key="1">
    <source>
        <dbReference type="SAM" id="Phobius"/>
    </source>
</evidence>
<protein>
    <submittedName>
        <fullName evidence="2">Uncharacterized protein</fullName>
    </submittedName>
</protein>
<keyword evidence="1" id="KW-0472">Membrane</keyword>
<dbReference type="VEuPathDB" id="VectorBase:GPPI017123"/>
<reference evidence="3" key="1">
    <citation type="submission" date="2015-01" db="EMBL/GenBank/DDBJ databases">
        <authorList>
            <person name="Aksoy S."/>
            <person name="Warren W."/>
            <person name="Wilson R.K."/>
        </authorList>
    </citation>
    <scope>NUCLEOTIDE SEQUENCE [LARGE SCALE GENOMIC DNA]</scope>
    <source>
        <strain evidence="3">IAEA</strain>
    </source>
</reference>
<keyword evidence="3" id="KW-1185">Reference proteome</keyword>
<keyword evidence="1" id="KW-0812">Transmembrane</keyword>
<organism evidence="2 3">
    <name type="scientific">Glossina palpalis gambiensis</name>
    <dbReference type="NCBI Taxonomy" id="67801"/>
    <lineage>
        <taxon>Eukaryota</taxon>
        <taxon>Metazoa</taxon>
        <taxon>Ecdysozoa</taxon>
        <taxon>Arthropoda</taxon>
        <taxon>Hexapoda</taxon>
        <taxon>Insecta</taxon>
        <taxon>Pterygota</taxon>
        <taxon>Neoptera</taxon>
        <taxon>Endopterygota</taxon>
        <taxon>Diptera</taxon>
        <taxon>Brachycera</taxon>
        <taxon>Muscomorpha</taxon>
        <taxon>Hippoboscoidea</taxon>
        <taxon>Glossinidae</taxon>
        <taxon>Glossina</taxon>
    </lineage>
</organism>
<accession>A0A1B0B2W7</accession>
<dbReference type="EnsemblMetazoa" id="GPPI017123-RA">
    <property type="protein sequence ID" value="GPPI017123-PA"/>
    <property type="gene ID" value="GPPI017123"/>
</dbReference>
<dbReference type="EMBL" id="JXJN01007730">
    <property type="status" value="NOT_ANNOTATED_CDS"/>
    <property type="molecule type" value="Genomic_DNA"/>
</dbReference>
<name>A0A1B0B2W7_9MUSC</name>